<name>A0A1E5L001_9ENTE</name>
<dbReference type="GO" id="GO:1904680">
    <property type="term" value="F:peptide transmembrane transporter activity"/>
    <property type="evidence" value="ECO:0007669"/>
    <property type="project" value="TreeGrafter"/>
</dbReference>
<accession>A0A1E5L001</accession>
<dbReference type="EMBL" id="MIEK01000010">
    <property type="protein sequence ID" value="OEH83229.1"/>
    <property type="molecule type" value="Genomic_DNA"/>
</dbReference>
<dbReference type="PANTHER" id="PTHR30290">
    <property type="entry name" value="PERIPLASMIC BINDING COMPONENT OF ABC TRANSPORTER"/>
    <property type="match status" value="1"/>
</dbReference>
<evidence type="ECO:0000313" key="6">
    <source>
        <dbReference type="EMBL" id="OEH83229.1"/>
    </source>
</evidence>
<dbReference type="GO" id="GO:0015833">
    <property type="term" value="P:peptide transport"/>
    <property type="evidence" value="ECO:0007669"/>
    <property type="project" value="TreeGrafter"/>
</dbReference>
<dbReference type="InterPro" id="IPR000914">
    <property type="entry name" value="SBP_5_dom"/>
</dbReference>
<dbReference type="AlphaFoldDB" id="A0A1E5L001"/>
<dbReference type="Gene3D" id="3.90.76.10">
    <property type="entry name" value="Dipeptide-binding Protein, Domain 1"/>
    <property type="match status" value="1"/>
</dbReference>
<dbReference type="Proteomes" id="UP000095256">
    <property type="component" value="Unassembled WGS sequence"/>
</dbReference>
<keyword evidence="7" id="KW-1185">Reference proteome</keyword>
<feature type="signal peptide" evidence="4">
    <location>
        <begin position="1"/>
        <end position="22"/>
    </location>
</feature>
<dbReference type="CDD" id="cd00995">
    <property type="entry name" value="PBP2_NikA_DppA_OppA_like"/>
    <property type="match status" value="1"/>
</dbReference>
<evidence type="ECO:0000256" key="1">
    <source>
        <dbReference type="ARBA" id="ARBA00005695"/>
    </source>
</evidence>
<dbReference type="PANTHER" id="PTHR30290:SF9">
    <property type="entry name" value="OLIGOPEPTIDE-BINDING PROTEIN APPA"/>
    <property type="match status" value="1"/>
</dbReference>
<feature type="domain" description="Solute-binding protein family 5" evidence="5">
    <location>
        <begin position="83"/>
        <end position="440"/>
    </location>
</feature>
<keyword evidence="2" id="KW-0813">Transport</keyword>
<dbReference type="Pfam" id="PF00496">
    <property type="entry name" value="SBP_bac_5"/>
    <property type="match status" value="1"/>
</dbReference>
<feature type="chain" id="PRO_5039714420" evidence="4">
    <location>
        <begin position="23"/>
        <end position="528"/>
    </location>
</feature>
<dbReference type="InterPro" id="IPR030678">
    <property type="entry name" value="Peptide/Ni-bd"/>
</dbReference>
<dbReference type="Gene3D" id="3.40.190.10">
    <property type="entry name" value="Periplasmic binding protein-like II"/>
    <property type="match status" value="1"/>
</dbReference>
<dbReference type="GO" id="GO:0043190">
    <property type="term" value="C:ATP-binding cassette (ABC) transporter complex"/>
    <property type="evidence" value="ECO:0007669"/>
    <property type="project" value="InterPro"/>
</dbReference>
<dbReference type="OrthoDB" id="9796817at2"/>
<keyword evidence="3 4" id="KW-0732">Signal</keyword>
<comment type="caution">
    <text evidence="6">The sequence shown here is derived from an EMBL/GenBank/DDBJ whole genome shotgun (WGS) entry which is preliminary data.</text>
</comment>
<evidence type="ECO:0000256" key="3">
    <source>
        <dbReference type="ARBA" id="ARBA00022729"/>
    </source>
</evidence>
<evidence type="ECO:0000256" key="4">
    <source>
        <dbReference type="SAM" id="SignalP"/>
    </source>
</evidence>
<dbReference type="PIRSF" id="PIRSF002741">
    <property type="entry name" value="MppA"/>
    <property type="match status" value="1"/>
</dbReference>
<dbReference type="GO" id="GO:0042597">
    <property type="term" value="C:periplasmic space"/>
    <property type="evidence" value="ECO:0007669"/>
    <property type="project" value="UniProtKB-ARBA"/>
</dbReference>
<dbReference type="Gene3D" id="3.10.105.10">
    <property type="entry name" value="Dipeptide-binding Protein, Domain 3"/>
    <property type="match status" value="1"/>
</dbReference>
<evidence type="ECO:0000259" key="5">
    <source>
        <dbReference type="Pfam" id="PF00496"/>
    </source>
</evidence>
<dbReference type="PROSITE" id="PS51257">
    <property type="entry name" value="PROKAR_LIPOPROTEIN"/>
    <property type="match status" value="1"/>
</dbReference>
<comment type="similarity">
    <text evidence="1">Belongs to the bacterial solute-binding protein 5 family.</text>
</comment>
<evidence type="ECO:0000256" key="2">
    <source>
        <dbReference type="ARBA" id="ARBA00022448"/>
    </source>
</evidence>
<dbReference type="STRING" id="762845.BCR26_10520"/>
<gene>
    <name evidence="6" type="ORF">BCR26_10520</name>
</gene>
<evidence type="ECO:0000313" key="7">
    <source>
        <dbReference type="Proteomes" id="UP000095256"/>
    </source>
</evidence>
<dbReference type="SUPFAM" id="SSF53850">
    <property type="entry name" value="Periplasmic binding protein-like II"/>
    <property type="match status" value="1"/>
</dbReference>
<proteinExistence type="inferred from homology"/>
<organism evidence="6 7">
    <name type="scientific">Enterococcus rivorum</name>
    <dbReference type="NCBI Taxonomy" id="762845"/>
    <lineage>
        <taxon>Bacteria</taxon>
        <taxon>Bacillati</taxon>
        <taxon>Bacillota</taxon>
        <taxon>Bacilli</taxon>
        <taxon>Lactobacillales</taxon>
        <taxon>Enterococcaceae</taxon>
        <taxon>Enterococcus</taxon>
    </lineage>
</organism>
<protein>
    <submittedName>
        <fullName evidence="6">Peptide ABC transporter substrate-binding protein</fullName>
    </submittedName>
</protein>
<dbReference type="InterPro" id="IPR039424">
    <property type="entry name" value="SBP_5"/>
</dbReference>
<dbReference type="RefSeq" id="WP_069697781.1">
    <property type="nucleotide sequence ID" value="NZ_JAGGMA010000019.1"/>
</dbReference>
<sequence length="528" mass="59005">MKKLGYKLVLLASLFALLTACGSSSGKKSTDSSNKEASGGELKIALSSSIASLDPISYTALYESNVMRSILDTLVTYDKELKEIVPSLAEKWEISDDLKTYTFKLKEDVYFQKGKYQEGRKLTAEDVKYSLERSLNDSAMNRLRNVKEITVVNDNELKIELETPYAAFLAMLTDMGNAVIPKEEVEGWGDKFGQHPVGTGPFTFKEWVADDFVKLERNDKYWQEKAKLDSVKYTFITDKNMMGNALQSGDIDIATDISGQNVELIEKNKDLSLEKTDGLSIGYLSFNVKEGPTKEFKVRQAMSLALDKEELTKGIYKYDEAKPAYLPLPRTSWGYSEKVADEVKEANKQDIDKAKKLLEEAGYKDGFAIELYTSEARVPVATIVQAQMEKIGVKIDIKAVEWGTFSETVSSGKAPLYIMGWSWYPDPDFFLYQMFDTKQIGALGNGGGYSNPEVDKLLLEATSTTTDQEKRAEIYEKALKLITDDVPHLDLYDQDIIVGLSNKVQGYHVRADGTIVLVSGDTNVSLSE</sequence>
<reference evidence="6 7" key="1">
    <citation type="submission" date="2016-09" db="EMBL/GenBank/DDBJ databases">
        <authorList>
            <person name="Capua I."/>
            <person name="De Benedictis P."/>
            <person name="Joannis T."/>
            <person name="Lombin L.H."/>
            <person name="Cattoli G."/>
        </authorList>
    </citation>
    <scope>NUCLEOTIDE SEQUENCE [LARGE SCALE GENOMIC DNA]</scope>
    <source>
        <strain evidence="6 7">LMG 25899</strain>
    </source>
</reference>